<dbReference type="InterPro" id="IPR036513">
    <property type="entry name" value="STAS_dom_sf"/>
</dbReference>
<sequence>MLDIDLDATNSILLVRPEGPFDKEDFAQLAEVADPQIEAAGQLNGFIVDARSFPGWDSFGTFISHIKFIRDHHRHVKKVALVTDSPVAGVAEHVAAHFISAEVKHFPGGDVAEARAWVTGTPA</sequence>
<evidence type="ECO:0000313" key="1">
    <source>
        <dbReference type="EMBL" id="ORV05077.1"/>
    </source>
</evidence>
<dbReference type="EMBL" id="LQOJ01000027">
    <property type="protein sequence ID" value="ORV05077.1"/>
    <property type="molecule type" value="Genomic_DNA"/>
</dbReference>
<dbReference type="RefSeq" id="WP_085094619.1">
    <property type="nucleotide sequence ID" value="NZ_AP022603.1"/>
</dbReference>
<organism evidence="1 2">
    <name type="scientific">Mycolicibacterium fallax</name>
    <name type="common">Mycobacterium fallax</name>
    <dbReference type="NCBI Taxonomy" id="1793"/>
    <lineage>
        <taxon>Bacteria</taxon>
        <taxon>Bacillati</taxon>
        <taxon>Actinomycetota</taxon>
        <taxon>Actinomycetes</taxon>
        <taxon>Mycobacteriales</taxon>
        <taxon>Mycobacteriaceae</taxon>
        <taxon>Mycolicibacterium</taxon>
    </lineage>
</organism>
<dbReference type="Pfam" id="PF11964">
    <property type="entry name" value="SpoIIAA-like"/>
    <property type="match status" value="1"/>
</dbReference>
<gene>
    <name evidence="1" type="ORF">AWC04_07290</name>
</gene>
<accession>A0A1X1RG39</accession>
<dbReference type="SUPFAM" id="SSF52091">
    <property type="entry name" value="SpoIIaa-like"/>
    <property type="match status" value="1"/>
</dbReference>
<dbReference type="InterPro" id="IPR038396">
    <property type="entry name" value="SpoIIAA-like_sf"/>
</dbReference>
<keyword evidence="2" id="KW-1185">Reference proteome</keyword>
<dbReference type="Proteomes" id="UP000193484">
    <property type="component" value="Unassembled WGS sequence"/>
</dbReference>
<name>A0A1X1RG39_MYCFA</name>
<dbReference type="OrthoDB" id="4729899at2"/>
<reference evidence="1 2" key="1">
    <citation type="submission" date="2016-01" db="EMBL/GenBank/DDBJ databases">
        <title>The new phylogeny of the genus Mycobacterium.</title>
        <authorList>
            <person name="Tarcisio F."/>
            <person name="Conor M."/>
            <person name="Antonella G."/>
            <person name="Elisabetta G."/>
            <person name="Giulia F.S."/>
            <person name="Sara T."/>
            <person name="Anna F."/>
            <person name="Clotilde B."/>
            <person name="Roberto B."/>
            <person name="Veronica D.S."/>
            <person name="Fabio R."/>
            <person name="Monica P."/>
            <person name="Olivier J."/>
            <person name="Enrico T."/>
            <person name="Nicola S."/>
        </authorList>
    </citation>
    <scope>NUCLEOTIDE SEQUENCE [LARGE SCALE GENOMIC DNA]</scope>
    <source>
        <strain evidence="1 2">DSM 44179</strain>
    </source>
</reference>
<protein>
    <submittedName>
        <fullName evidence="1">Uncharacterized protein</fullName>
    </submittedName>
</protein>
<dbReference type="InterPro" id="IPR021866">
    <property type="entry name" value="SpoIIAA-like"/>
</dbReference>
<dbReference type="AlphaFoldDB" id="A0A1X1RG39"/>
<dbReference type="Gene3D" id="3.40.50.10600">
    <property type="entry name" value="SpoIIaa-like domains"/>
    <property type="match status" value="1"/>
</dbReference>
<dbReference type="STRING" id="1793.AWC04_07290"/>
<comment type="caution">
    <text evidence="1">The sequence shown here is derived from an EMBL/GenBank/DDBJ whole genome shotgun (WGS) entry which is preliminary data.</text>
</comment>
<evidence type="ECO:0000313" key="2">
    <source>
        <dbReference type="Proteomes" id="UP000193484"/>
    </source>
</evidence>
<proteinExistence type="predicted"/>